<accession>A0A9R0I6H3</accession>
<feature type="transmembrane region" description="Helical" evidence="3">
    <location>
        <begin position="7"/>
        <end position="28"/>
    </location>
</feature>
<dbReference type="AlphaFoldDB" id="A0A9R0I6H3"/>
<name>A0A9R0I6H3_SPIOL</name>
<dbReference type="GO" id="GO:0005886">
    <property type="term" value="C:plasma membrane"/>
    <property type="evidence" value="ECO:0000318"/>
    <property type="project" value="GO_Central"/>
</dbReference>
<dbReference type="KEGG" id="soe:110783683"/>
<evidence type="ECO:0000313" key="4">
    <source>
        <dbReference type="Proteomes" id="UP000813463"/>
    </source>
</evidence>
<proteinExistence type="predicted"/>
<keyword evidence="4" id="KW-1185">Reference proteome</keyword>
<organism evidence="4 5">
    <name type="scientific">Spinacia oleracea</name>
    <name type="common">Spinach</name>
    <dbReference type="NCBI Taxonomy" id="3562"/>
    <lineage>
        <taxon>Eukaryota</taxon>
        <taxon>Viridiplantae</taxon>
        <taxon>Streptophyta</taxon>
        <taxon>Embryophyta</taxon>
        <taxon>Tracheophyta</taxon>
        <taxon>Spermatophyta</taxon>
        <taxon>Magnoliopsida</taxon>
        <taxon>eudicotyledons</taxon>
        <taxon>Gunneridae</taxon>
        <taxon>Pentapetalae</taxon>
        <taxon>Caryophyllales</taxon>
        <taxon>Chenopodiaceae</taxon>
        <taxon>Chenopodioideae</taxon>
        <taxon>Anserineae</taxon>
        <taxon>Spinacia</taxon>
    </lineage>
</organism>
<dbReference type="PANTHER" id="PTHR31234:SF39">
    <property type="entry name" value="HARPIN-INDUCED PROTEIN 1 CONTAINING PROTEIN, EXPRESSED"/>
    <property type="match status" value="1"/>
</dbReference>
<dbReference type="Proteomes" id="UP000813463">
    <property type="component" value="Chromosome 4"/>
</dbReference>
<dbReference type="GO" id="GO:0098542">
    <property type="term" value="P:defense response to other organism"/>
    <property type="evidence" value="ECO:0007669"/>
    <property type="project" value="InterPro"/>
</dbReference>
<sequence>MAAKATIICFIITFLILGGIAVLIAWLADKMKTPTFSLDQAAVEDYNFTADNRLNATFTVVVRSHNRDPKYKIDYRVIVVSVYHSGYTLAYDTLGPYTAPHGADIIFTAQPTARNVMIANSGMARDVRNETRARELGFEVRVRAAVRYEVKRWKHKNYTLRITCTPVLISLSSGKSSQSTKCDVDRY</sequence>
<evidence type="ECO:0008006" key="6">
    <source>
        <dbReference type="Google" id="ProtNLM"/>
    </source>
</evidence>
<evidence type="ECO:0000256" key="3">
    <source>
        <dbReference type="SAM" id="Phobius"/>
    </source>
</evidence>
<dbReference type="RefSeq" id="XP_021843717.1">
    <property type="nucleotide sequence ID" value="XM_021988025.2"/>
</dbReference>
<keyword evidence="2 3" id="KW-0472">Membrane</keyword>
<gene>
    <name evidence="5" type="primary">LOC110783683</name>
</gene>
<reference evidence="5" key="2">
    <citation type="submission" date="2025-08" db="UniProtKB">
        <authorList>
            <consortium name="RefSeq"/>
        </authorList>
    </citation>
    <scope>IDENTIFICATION</scope>
    <source>
        <tissue evidence="5">Leaf</tissue>
    </source>
</reference>
<dbReference type="PANTHER" id="PTHR31234">
    <property type="entry name" value="LATE EMBRYOGENESIS ABUNDANT (LEA) HYDROXYPROLINE-RICH GLYCOPROTEIN FAMILY"/>
    <property type="match status" value="1"/>
</dbReference>
<keyword evidence="3" id="KW-0812">Transmembrane</keyword>
<dbReference type="GO" id="GO:0009506">
    <property type="term" value="C:plasmodesma"/>
    <property type="evidence" value="ECO:0000318"/>
    <property type="project" value="GO_Central"/>
</dbReference>
<evidence type="ECO:0000256" key="1">
    <source>
        <dbReference type="ARBA" id="ARBA00004370"/>
    </source>
</evidence>
<reference evidence="4" key="1">
    <citation type="journal article" date="2021" name="Nat. Commun.">
        <title>Genomic analyses provide insights into spinach domestication and the genetic basis of agronomic traits.</title>
        <authorList>
            <person name="Cai X."/>
            <person name="Sun X."/>
            <person name="Xu C."/>
            <person name="Sun H."/>
            <person name="Wang X."/>
            <person name="Ge C."/>
            <person name="Zhang Z."/>
            <person name="Wang Q."/>
            <person name="Fei Z."/>
            <person name="Jiao C."/>
            <person name="Wang Q."/>
        </authorList>
    </citation>
    <scope>NUCLEOTIDE SEQUENCE [LARGE SCALE GENOMIC DNA]</scope>
    <source>
        <strain evidence="4">cv. Varoflay</strain>
    </source>
</reference>
<protein>
    <recommendedName>
        <fullName evidence="6">Late embryogenesis abundant protein LEA-2 subgroup domain-containing protein</fullName>
    </recommendedName>
</protein>
<comment type="subcellular location">
    <subcellularLocation>
        <location evidence="1">Membrane</location>
    </subcellularLocation>
</comment>
<dbReference type="InterPro" id="IPR044839">
    <property type="entry name" value="NDR1-like"/>
</dbReference>
<dbReference type="GeneID" id="110783683"/>
<evidence type="ECO:0000313" key="5">
    <source>
        <dbReference type="RefSeq" id="XP_021843717.1"/>
    </source>
</evidence>
<keyword evidence="3" id="KW-1133">Transmembrane helix</keyword>
<dbReference type="OrthoDB" id="669838at2759"/>
<evidence type="ECO:0000256" key="2">
    <source>
        <dbReference type="ARBA" id="ARBA00023136"/>
    </source>
</evidence>